<name>A0ABV3XKM9_9ACTN</name>
<dbReference type="SUPFAM" id="SSF52733">
    <property type="entry name" value="Nicotinate mononucleotide:5,6-dimethylbenzimidazole phosphoribosyltransferase (CobT)"/>
    <property type="match status" value="1"/>
</dbReference>
<organism evidence="1 2">
    <name type="scientific">Geodermatophilus maliterrae</name>
    <dbReference type="NCBI Taxonomy" id="3162531"/>
    <lineage>
        <taxon>Bacteria</taxon>
        <taxon>Bacillati</taxon>
        <taxon>Actinomycetota</taxon>
        <taxon>Actinomycetes</taxon>
        <taxon>Geodermatophilales</taxon>
        <taxon>Geodermatophilaceae</taxon>
        <taxon>Geodermatophilus</taxon>
    </lineage>
</organism>
<sequence length="103" mass="10249">GPELTVLAGVVLGAAEAGTAVVLDGFAVSVAALAAVLLEPGAQAGLVAGQRSRERGHDLVLQALGLEPLLDLRLRAGEGAGAALAAGLLLDGLRVRRTTARVH</sequence>
<comment type="caution">
    <text evidence="1">The sequence shown here is derived from an EMBL/GenBank/DDBJ whole genome shotgun (WGS) entry which is preliminary data.</text>
</comment>
<reference evidence="1 2" key="1">
    <citation type="submission" date="2024-06" db="EMBL/GenBank/DDBJ databases">
        <title>Draft genome sequence of Geodermatophilus badlandi, a novel member of the Geodermatophilaceae isolated from badland sedimentary rocks in the Red desert, Wyoming, USA.</title>
        <authorList>
            <person name="Ben Tekaya S."/>
            <person name="Nouioui I."/>
            <person name="Flores G.M."/>
            <person name="Shaal M.N."/>
            <person name="Bredoire F."/>
            <person name="Basile F."/>
            <person name="Van Diepen L."/>
            <person name="Ward N.L."/>
        </authorList>
    </citation>
    <scope>NUCLEOTIDE SEQUENCE [LARGE SCALE GENOMIC DNA]</scope>
    <source>
        <strain evidence="1 2">WL48A</strain>
    </source>
</reference>
<dbReference type="PANTHER" id="PTHR43463">
    <property type="entry name" value="NICOTINATE-NUCLEOTIDE--DIMETHYLBENZIMIDAZOLE PHOSPHORIBOSYLTRANSFERASE"/>
    <property type="match status" value="1"/>
</dbReference>
<dbReference type="Gene3D" id="3.40.50.10210">
    <property type="match status" value="1"/>
</dbReference>
<evidence type="ECO:0000313" key="2">
    <source>
        <dbReference type="Proteomes" id="UP001560045"/>
    </source>
</evidence>
<dbReference type="InterPro" id="IPR003200">
    <property type="entry name" value="Nict_dMeBzImd_PRibTrfase"/>
</dbReference>
<dbReference type="GO" id="GO:0008939">
    <property type="term" value="F:nicotinate-nucleotide-dimethylbenzimidazole phosphoribosyltransferase activity"/>
    <property type="evidence" value="ECO:0007669"/>
    <property type="project" value="UniProtKB-EC"/>
</dbReference>
<keyword evidence="1" id="KW-0808">Transferase</keyword>
<keyword evidence="2" id="KW-1185">Reference proteome</keyword>
<gene>
    <name evidence="1" type="ORF">ABQ292_22605</name>
</gene>
<dbReference type="EMBL" id="JBFNXQ010000108">
    <property type="protein sequence ID" value="MEX5721150.1"/>
    <property type="molecule type" value="Genomic_DNA"/>
</dbReference>
<dbReference type="Pfam" id="PF02277">
    <property type="entry name" value="DBI_PRT"/>
    <property type="match status" value="1"/>
</dbReference>
<accession>A0ABV3XKM9</accession>
<dbReference type="EC" id="2.4.2.21" evidence="1"/>
<feature type="non-terminal residue" evidence="1">
    <location>
        <position position="1"/>
    </location>
</feature>
<evidence type="ECO:0000313" key="1">
    <source>
        <dbReference type="EMBL" id="MEX5721150.1"/>
    </source>
</evidence>
<dbReference type="Proteomes" id="UP001560045">
    <property type="component" value="Unassembled WGS sequence"/>
</dbReference>
<keyword evidence="1" id="KW-0328">Glycosyltransferase</keyword>
<protein>
    <submittedName>
        <fullName evidence="1">Nicotinate-nucleotide--dimethylbenzimidazole phosphoribosyltransferase</fullName>
        <ecNumber evidence="1">2.4.2.21</ecNumber>
    </submittedName>
</protein>
<dbReference type="PANTHER" id="PTHR43463:SF1">
    <property type="entry name" value="NICOTINATE-NUCLEOTIDE--DIMETHYLBENZIMIDAZOLE PHOSPHORIBOSYLTRANSFERASE"/>
    <property type="match status" value="1"/>
</dbReference>
<dbReference type="RefSeq" id="WP_369209962.1">
    <property type="nucleotide sequence ID" value="NZ_JBFNXQ010000108.1"/>
</dbReference>
<proteinExistence type="predicted"/>
<dbReference type="InterPro" id="IPR036087">
    <property type="entry name" value="Nict_dMeBzImd_PRibTrfase_sf"/>
</dbReference>